<gene>
    <name evidence="2" type="ORF">PDIGIT_LOCUS2612</name>
</gene>
<feature type="compositionally biased region" description="Polar residues" evidence="1">
    <location>
        <begin position="647"/>
        <end position="659"/>
    </location>
</feature>
<feature type="compositionally biased region" description="Polar residues" evidence="1">
    <location>
        <begin position="617"/>
        <end position="630"/>
    </location>
</feature>
<protein>
    <submittedName>
        <fullName evidence="2">Uncharacterized protein</fullName>
    </submittedName>
</protein>
<dbReference type="OrthoDB" id="3801606at2759"/>
<sequence length="958" mass="104647">MKLPLPRSPPSVNALLRRLFSIHRPHGTHDRMQHLPTLHQRNTPNPHNTHPPTTPVEHARPVAKPVCTHGILRKVSTDQKTKNADPSLSTNVSVVVASSSSPSDPTTQQQQQQTKQTHHHHTNPIRQKQPANTALPRASPPTYFYPQILKPPQEEEEGEGKRIFSSKSNQRVSCSFSSSLSTTTTGVAETLPSSSDRRKANAIADDCAAEQTRNTETSKNSESSSSSAIACRAKRLLPSDYNPAGNLFTERSRTREFALNGDTAGGELSRCSFSSSCASLVSASGVSESPPREVLRNKLHHCDDNDDDYHDFEDCVHTHIPHRHLRYVQHRRRTGYGVDPPLPLPIYVERYSNLGPLARTATGMASSVSLSPSPSSSSSLSSLGPSFPEFPSVLWGFVLFGLGVGVMWTLILCAMAFLYQPTGWRDVNASSRVEGDRADKKRMRWGWPRGPSYWWRRIRGRWWRGASTDEEDVRERRRYSLPRLALGGERNGYGADTVEMRTFDQCNRSDPPLRTQRVHNVPPAEAMKADTAVSSATPYSHGPTQFAMNAANEVPSTSLLRRRGALQQNNLQNQQTVYVGPNYLVLPGNGERDGNPARAWDPASAENEDVGPPRQRGSLNNGEGSTSSSRRPWVPSFSAPLARPPSTAWSPDHAQTSQPRRAWSDGSGDRTEKSAQRQHWSDGSGSSRMQSSLNMHPQKSTDPGFTPDFSSSSSSSSSSSPSDPEATSGGSQTRQRSSSSPQNPFLPPREMLRPRSSEEYLRAYTAFFSPTATATTAAMPSTSHRQSQQPKMSSSLDLSSQSSSSSSSSSSPAAADGDPNIPHILNNSTTVAAPSAADSGFHDLEAQLTHPPPQRHHHRSRRNHLHAKSASMLKLGLGRGKKTEEATSRENNVVTGSELEGQSPLHTPNGSGPAMPRIWSGTGILEAVDGAVTWGVDKMVKWTEQGSGDEGLLLPLRD</sequence>
<feature type="region of interest" description="Disordered" evidence="1">
    <location>
        <begin position="176"/>
        <end position="202"/>
    </location>
</feature>
<feature type="compositionally biased region" description="Low complexity" evidence="1">
    <location>
        <begin position="42"/>
        <end position="51"/>
    </location>
</feature>
<evidence type="ECO:0000256" key="1">
    <source>
        <dbReference type="SAM" id="MobiDB-lite"/>
    </source>
</evidence>
<feature type="region of interest" description="Disordered" evidence="1">
    <location>
        <begin position="582"/>
        <end position="758"/>
    </location>
</feature>
<evidence type="ECO:0000313" key="3">
    <source>
        <dbReference type="Proteomes" id="UP001152607"/>
    </source>
</evidence>
<proteinExistence type="predicted"/>
<name>A0A9W4XR21_9PLEO</name>
<feature type="compositionally biased region" description="Polar residues" evidence="1">
    <location>
        <begin position="693"/>
        <end position="703"/>
    </location>
</feature>
<comment type="caution">
    <text evidence="2">The sequence shown here is derived from an EMBL/GenBank/DDBJ whole genome shotgun (WGS) entry which is preliminary data.</text>
</comment>
<feature type="compositionally biased region" description="Low complexity" evidence="1">
    <location>
        <begin position="214"/>
        <end position="226"/>
    </location>
</feature>
<feature type="region of interest" description="Disordered" evidence="1">
    <location>
        <begin position="207"/>
        <end position="226"/>
    </location>
</feature>
<feature type="compositionally biased region" description="Low complexity" evidence="1">
    <location>
        <begin position="176"/>
        <end position="185"/>
    </location>
</feature>
<dbReference type="Proteomes" id="UP001152607">
    <property type="component" value="Unassembled WGS sequence"/>
</dbReference>
<dbReference type="AlphaFoldDB" id="A0A9W4XR21"/>
<feature type="region of interest" description="Disordered" evidence="1">
    <location>
        <begin position="845"/>
        <end position="917"/>
    </location>
</feature>
<feature type="compositionally biased region" description="Low complexity" evidence="1">
    <location>
        <begin position="793"/>
        <end position="811"/>
    </location>
</feature>
<reference evidence="2" key="1">
    <citation type="submission" date="2023-01" db="EMBL/GenBank/DDBJ databases">
        <authorList>
            <person name="Van Ghelder C."/>
            <person name="Rancurel C."/>
        </authorList>
    </citation>
    <scope>NUCLEOTIDE SEQUENCE</scope>
    <source>
        <strain evidence="2">CNCM I-4278</strain>
    </source>
</reference>
<accession>A0A9W4XR21</accession>
<feature type="region of interest" description="Disordered" evidence="1">
    <location>
        <begin position="37"/>
        <end position="58"/>
    </location>
</feature>
<dbReference type="EMBL" id="CAOQHR010000002">
    <property type="protein sequence ID" value="CAI6295047.1"/>
    <property type="molecule type" value="Genomic_DNA"/>
</dbReference>
<feature type="compositionally biased region" description="Basic residues" evidence="1">
    <location>
        <begin position="853"/>
        <end position="867"/>
    </location>
</feature>
<feature type="compositionally biased region" description="Polar residues" evidence="1">
    <location>
        <begin position="783"/>
        <end position="792"/>
    </location>
</feature>
<feature type="compositionally biased region" description="Low complexity" evidence="1">
    <location>
        <begin position="87"/>
        <end position="115"/>
    </location>
</feature>
<feature type="compositionally biased region" description="Low complexity" evidence="1">
    <location>
        <begin position="681"/>
        <end position="692"/>
    </location>
</feature>
<feature type="compositionally biased region" description="Low complexity" evidence="1">
    <location>
        <begin position="710"/>
        <end position="740"/>
    </location>
</feature>
<feature type="region of interest" description="Disordered" evidence="1">
    <location>
        <begin position="75"/>
        <end position="147"/>
    </location>
</feature>
<keyword evidence="3" id="KW-1185">Reference proteome</keyword>
<organism evidence="2 3">
    <name type="scientific">Periconia digitata</name>
    <dbReference type="NCBI Taxonomy" id="1303443"/>
    <lineage>
        <taxon>Eukaryota</taxon>
        <taxon>Fungi</taxon>
        <taxon>Dikarya</taxon>
        <taxon>Ascomycota</taxon>
        <taxon>Pezizomycotina</taxon>
        <taxon>Dothideomycetes</taxon>
        <taxon>Pleosporomycetidae</taxon>
        <taxon>Pleosporales</taxon>
        <taxon>Massarineae</taxon>
        <taxon>Periconiaceae</taxon>
        <taxon>Periconia</taxon>
    </lineage>
</organism>
<feature type="region of interest" description="Disordered" evidence="1">
    <location>
        <begin position="774"/>
        <end position="826"/>
    </location>
</feature>
<evidence type="ECO:0000313" key="2">
    <source>
        <dbReference type="EMBL" id="CAI6295047.1"/>
    </source>
</evidence>